<dbReference type="InterPro" id="IPR029044">
    <property type="entry name" value="Nucleotide-diphossugar_trans"/>
</dbReference>
<dbReference type="Pfam" id="PF02348">
    <property type="entry name" value="CTP_transf_3"/>
    <property type="match status" value="1"/>
</dbReference>
<dbReference type="InterPro" id="IPR050793">
    <property type="entry name" value="CMP-NeuNAc_synthase"/>
</dbReference>
<keyword evidence="1" id="KW-0808">Transferase</keyword>
<accession>A0A090WR15</accession>
<dbReference type="GO" id="GO:0008781">
    <property type="term" value="F:N-acylneuraminate cytidylyltransferase activity"/>
    <property type="evidence" value="ECO:0007669"/>
    <property type="project" value="UniProtKB-EC"/>
</dbReference>
<dbReference type="AlphaFoldDB" id="A0A090WR15"/>
<dbReference type="RefSeq" id="WP_227805564.1">
    <property type="nucleotide sequence ID" value="NZ_BBNU01000003.1"/>
</dbReference>
<comment type="caution">
    <text evidence="1">The sequence shown here is derived from an EMBL/GenBank/DDBJ whole genome shotgun (WGS) entry which is preliminary data.</text>
</comment>
<protein>
    <submittedName>
        <fullName evidence="1">N-acetylneuraminate cytidylyltransferase</fullName>
        <ecNumber evidence="1">2.7.7.43</ecNumber>
    </submittedName>
</protein>
<dbReference type="EC" id="2.7.7.43" evidence="1"/>
<dbReference type="PANTHER" id="PTHR21485:SF3">
    <property type="entry name" value="N-ACYLNEURAMINATE CYTIDYLYLTRANSFERASE"/>
    <property type="match status" value="1"/>
</dbReference>
<proteinExistence type="predicted"/>
<organism evidence="1 2">
    <name type="scientific">Algibacter lectus</name>
    <dbReference type="NCBI Taxonomy" id="221126"/>
    <lineage>
        <taxon>Bacteria</taxon>
        <taxon>Pseudomonadati</taxon>
        <taxon>Bacteroidota</taxon>
        <taxon>Flavobacteriia</taxon>
        <taxon>Flavobacteriales</taxon>
        <taxon>Flavobacteriaceae</taxon>
        <taxon>Algibacter</taxon>
    </lineage>
</organism>
<evidence type="ECO:0000313" key="2">
    <source>
        <dbReference type="Proteomes" id="UP000029643"/>
    </source>
</evidence>
<evidence type="ECO:0000313" key="1">
    <source>
        <dbReference type="EMBL" id="GAL78673.1"/>
    </source>
</evidence>
<dbReference type="InterPro" id="IPR003329">
    <property type="entry name" value="Cytidylyl_trans"/>
</dbReference>
<gene>
    <name evidence="1" type="ORF">JCM19274_1137</name>
</gene>
<dbReference type="PANTHER" id="PTHR21485">
    <property type="entry name" value="HAD SUPERFAMILY MEMBERS CMAS AND KDSC"/>
    <property type="match status" value="1"/>
</dbReference>
<keyword evidence="1" id="KW-0548">Nucleotidyltransferase</keyword>
<sequence length="113" mass="12554">MKTIAFIPVRGGSKSIPLKNVKPFCGQPLVYWTAKAAQDTSEIDEVIIATDSESIRKTVLSFNFDKLKVYERSSKNAADVSSTESVMLEYLNKVPLDDSDTFILVQATSPPFY</sequence>
<dbReference type="SUPFAM" id="SSF53448">
    <property type="entry name" value="Nucleotide-diphospho-sugar transferases"/>
    <property type="match status" value="1"/>
</dbReference>
<dbReference type="Proteomes" id="UP000029643">
    <property type="component" value="Unassembled WGS sequence"/>
</dbReference>
<dbReference type="Gene3D" id="3.90.550.10">
    <property type="entry name" value="Spore Coat Polysaccharide Biosynthesis Protein SpsA, Chain A"/>
    <property type="match status" value="1"/>
</dbReference>
<dbReference type="EMBL" id="BBNU01000003">
    <property type="protein sequence ID" value="GAL78673.1"/>
    <property type="molecule type" value="Genomic_DNA"/>
</dbReference>
<name>A0A090WR15_9FLAO</name>
<reference evidence="1 2" key="1">
    <citation type="journal article" date="2014" name="Genome Announc.">
        <title>Draft Genome Sequences of Marine Flavobacterium Algibacter lectus Strains SS8 and NR4.</title>
        <authorList>
            <person name="Takatani N."/>
            <person name="Nakanishi M."/>
            <person name="Meirelles P."/>
            <person name="Mino S."/>
            <person name="Suda W."/>
            <person name="Oshima K."/>
            <person name="Hattori M."/>
            <person name="Ohkuma M."/>
            <person name="Hosokawa M."/>
            <person name="Miyashita K."/>
            <person name="Thompson F.L."/>
            <person name="Niwa A."/>
            <person name="Sawabe T."/>
            <person name="Sawabe T."/>
        </authorList>
    </citation>
    <scope>NUCLEOTIDE SEQUENCE [LARGE SCALE GENOMIC DNA]</scope>
    <source>
        <strain evidence="2">JCM19274</strain>
    </source>
</reference>